<feature type="transmembrane region" description="Helical" evidence="1">
    <location>
        <begin position="48"/>
        <end position="70"/>
    </location>
</feature>
<dbReference type="RefSeq" id="WP_088772574.1">
    <property type="nucleotide sequence ID" value="NZ_AP023082.1"/>
</dbReference>
<reference evidence="2 3" key="1">
    <citation type="submission" date="2017-06" db="EMBL/GenBank/DDBJ databases">
        <title>Complete genome of Francisella halioticida.</title>
        <authorList>
            <person name="Sjodin A."/>
        </authorList>
    </citation>
    <scope>NUCLEOTIDE SEQUENCE [LARGE SCALE GENOMIC DNA]</scope>
    <source>
        <strain evidence="2 3">DSM 23729</strain>
    </source>
</reference>
<feature type="transmembrane region" description="Helical" evidence="1">
    <location>
        <begin position="12"/>
        <end position="36"/>
    </location>
</feature>
<dbReference type="Proteomes" id="UP000249910">
    <property type="component" value="Chromosome"/>
</dbReference>
<protein>
    <recommendedName>
        <fullName evidence="4">MFS transporter</fullName>
    </recommendedName>
</protein>
<dbReference type="Gene3D" id="1.20.1250.20">
    <property type="entry name" value="MFS general substrate transporter like domains"/>
    <property type="match status" value="1"/>
</dbReference>
<sequence>MHLNKYEKSGVFWVPTTYFMEGFSYILIFVVSSIMLKNLGINNAQITSYTSLFLLPSLIMPFLAVFLDIYKSNRWWIYMTELLLALLILLIILALSSSYFFSIIIVLFFLLSINSNTHDMSADGNYVSNLPTERQSFFLGF</sequence>
<accession>A0ABM6LZD9</accession>
<keyword evidence="3" id="KW-1185">Reference proteome</keyword>
<evidence type="ECO:0008006" key="4">
    <source>
        <dbReference type="Google" id="ProtNLM"/>
    </source>
</evidence>
<keyword evidence="1" id="KW-1133">Transmembrane helix</keyword>
<dbReference type="SUPFAM" id="SSF103473">
    <property type="entry name" value="MFS general substrate transporter"/>
    <property type="match status" value="1"/>
</dbReference>
<dbReference type="EMBL" id="CP022132">
    <property type="protein sequence ID" value="ASG68067.1"/>
    <property type="molecule type" value="Genomic_DNA"/>
</dbReference>
<dbReference type="InterPro" id="IPR036259">
    <property type="entry name" value="MFS_trans_sf"/>
</dbReference>
<feature type="transmembrane region" description="Helical" evidence="1">
    <location>
        <begin position="82"/>
        <end position="111"/>
    </location>
</feature>
<evidence type="ECO:0000313" key="2">
    <source>
        <dbReference type="EMBL" id="ASG68067.1"/>
    </source>
</evidence>
<keyword evidence="1" id="KW-0472">Membrane</keyword>
<gene>
    <name evidence="2" type="ORF">CDV26_06410</name>
</gene>
<name>A0ABM6LZD9_9GAMM</name>
<proteinExistence type="predicted"/>
<organism evidence="2 3">
    <name type="scientific">Francisella halioticida</name>
    <dbReference type="NCBI Taxonomy" id="549298"/>
    <lineage>
        <taxon>Bacteria</taxon>
        <taxon>Pseudomonadati</taxon>
        <taxon>Pseudomonadota</taxon>
        <taxon>Gammaproteobacteria</taxon>
        <taxon>Thiotrichales</taxon>
        <taxon>Francisellaceae</taxon>
        <taxon>Francisella</taxon>
    </lineage>
</organism>
<evidence type="ECO:0000313" key="3">
    <source>
        <dbReference type="Proteomes" id="UP000249910"/>
    </source>
</evidence>
<keyword evidence="1" id="KW-0812">Transmembrane</keyword>
<evidence type="ECO:0000256" key="1">
    <source>
        <dbReference type="SAM" id="Phobius"/>
    </source>
</evidence>